<keyword evidence="4 15" id="KW-0548">Nucleotidyltransferase</keyword>
<dbReference type="CDD" id="cd18137">
    <property type="entry name" value="HLD_clamp_pol_III_gamma_tau"/>
    <property type="match status" value="1"/>
</dbReference>
<protein>
    <recommendedName>
        <fullName evidence="2">DNA-directed DNA polymerase</fullName>
        <ecNumber evidence="2">2.7.7.7</ecNumber>
    </recommendedName>
</protein>
<dbReference type="Pfam" id="PF12169">
    <property type="entry name" value="DNA_pol3_gamma3"/>
    <property type="match status" value="1"/>
</dbReference>
<evidence type="ECO:0000256" key="13">
    <source>
        <dbReference type="SAM" id="MobiDB-lite"/>
    </source>
</evidence>
<dbReference type="NCBIfam" id="NF004046">
    <property type="entry name" value="PRK05563.1"/>
    <property type="match status" value="1"/>
</dbReference>
<dbReference type="PANTHER" id="PTHR11669">
    <property type="entry name" value="REPLICATION FACTOR C / DNA POLYMERASE III GAMMA-TAU SUBUNIT"/>
    <property type="match status" value="1"/>
</dbReference>
<dbReference type="InterPro" id="IPR001270">
    <property type="entry name" value="ClpA/B"/>
</dbReference>
<feature type="region of interest" description="Disordered" evidence="13">
    <location>
        <begin position="604"/>
        <end position="643"/>
    </location>
</feature>
<dbReference type="InterPro" id="IPR012763">
    <property type="entry name" value="DNA_pol_III_sug/sutau_N"/>
</dbReference>
<sequence length="677" mass="76879">MSYQALYRVWRPQTFDEMVGQDMIAETLKNAVKNQQLSHAYLFTGPRGTGKTSAAKILAKAVNCPNQTDGNPCNECEICQAITQGQLSDVIEIDAASNNGVEEIRDLRDKVRYAPTQADYKVYIIDEVHMLTTAAFNALLKTLEEPPEQVIFVLATTEPHKIPATIISRTQRFDFQRIQNKDLIDRMAFILESDEIDYDDEALAIIARASNGGMRDSLSLLDQSISYNQQRVSTQTALQVSGSLNQQTFVDYILAIYQHDSSQAIMIVEEQLQKGKQASRFIEELILFSRDMLLTQFSKTNHTLLTQEELDTIRNQIPADYYYRMIDQLNHAQNQMRFSNQPDIYLEVATIQLAQDEDQPTNSPQPSTPNVQALQDRVAELEEQIAFIQTQLKGQDQRITAAQQSQPTPKVAPLNENTANENKYQETAQEVELTPRQRPQRNNVRYALRLNHVYQILNEATRRDIQTIKAEWTNVLNQIAPIERAKLAGTKVNAASPTHVLISFENEQFAANFQNNTDLQARLQELLEALTGQAYQVEVMLETEWARTRQNYKILRQQNNGQPIPIKLEEEETEVSDKPKPTATKQPEMPSMADLLPKVNEAVQTPTNDEPADQQDPYGDLPEPPVNPDDSMDFADMDVDPSNFDEATNYAVEEIPEVISQAQQLFGAENVTIYYDR</sequence>
<comment type="similarity">
    <text evidence="1">Belongs to the DnaX/STICHEL family.</text>
</comment>
<dbReference type="Gene3D" id="1.20.272.10">
    <property type="match status" value="1"/>
</dbReference>
<dbReference type="CDD" id="cd00009">
    <property type="entry name" value="AAA"/>
    <property type="match status" value="1"/>
</dbReference>
<dbReference type="InterPro" id="IPR045085">
    <property type="entry name" value="HLD_clamp_pol_III_gamma_tau"/>
</dbReference>
<dbReference type="EMBL" id="CP102453">
    <property type="protein sequence ID" value="UUX33139.1"/>
    <property type="molecule type" value="Genomic_DNA"/>
</dbReference>
<evidence type="ECO:0000256" key="6">
    <source>
        <dbReference type="ARBA" id="ARBA00022723"/>
    </source>
</evidence>
<evidence type="ECO:0000256" key="7">
    <source>
        <dbReference type="ARBA" id="ARBA00022741"/>
    </source>
</evidence>
<keyword evidence="7" id="KW-0547">Nucleotide-binding</keyword>
<feature type="compositionally biased region" description="Polar residues" evidence="13">
    <location>
        <begin position="398"/>
        <end position="408"/>
    </location>
</feature>
<name>A0ABY5P392_9LACT</name>
<evidence type="ECO:0000256" key="4">
    <source>
        <dbReference type="ARBA" id="ARBA00022695"/>
    </source>
</evidence>
<evidence type="ECO:0000256" key="11">
    <source>
        <dbReference type="ARBA" id="ARBA00049244"/>
    </source>
</evidence>
<dbReference type="Gene3D" id="3.40.50.300">
    <property type="entry name" value="P-loop containing nucleotide triphosphate hydrolases"/>
    <property type="match status" value="1"/>
</dbReference>
<feature type="domain" description="AAA+ ATPase" evidence="14">
    <location>
        <begin position="37"/>
        <end position="183"/>
    </location>
</feature>
<evidence type="ECO:0000256" key="8">
    <source>
        <dbReference type="ARBA" id="ARBA00022833"/>
    </source>
</evidence>
<evidence type="ECO:0000256" key="12">
    <source>
        <dbReference type="SAM" id="Coils"/>
    </source>
</evidence>
<dbReference type="RefSeq" id="WP_313792641.1">
    <property type="nucleotide sequence ID" value="NZ_CP102453.1"/>
</dbReference>
<keyword evidence="16" id="KW-1185">Reference proteome</keyword>
<feature type="coiled-coil region" evidence="12">
    <location>
        <begin position="371"/>
        <end position="398"/>
    </location>
</feature>
<evidence type="ECO:0000256" key="5">
    <source>
        <dbReference type="ARBA" id="ARBA00022705"/>
    </source>
</evidence>
<evidence type="ECO:0000313" key="15">
    <source>
        <dbReference type="EMBL" id="UUX33139.1"/>
    </source>
</evidence>
<keyword evidence="5" id="KW-0235">DNA replication</keyword>
<proteinExistence type="inferred from homology"/>
<accession>A0ABY5P392</accession>
<keyword evidence="8" id="KW-0862">Zinc</keyword>
<keyword evidence="12" id="KW-0175">Coiled coil</keyword>
<feature type="compositionally biased region" description="Acidic residues" evidence="13">
    <location>
        <begin position="630"/>
        <end position="639"/>
    </location>
</feature>
<reference evidence="15 16" key="1">
    <citation type="submission" date="2022-08" db="EMBL/GenBank/DDBJ databases">
        <title>Aerococcaceae sp. nov isolated from spoiled eye mask.</title>
        <authorList>
            <person name="Zhou G."/>
            <person name="Xie X.-B."/>
            <person name="Shi Q.-S."/>
            <person name="Wang Y.-S."/>
            <person name="Wen X."/>
            <person name="Peng H."/>
            <person name="Yang X.-J."/>
            <person name="Tao H.-B."/>
            <person name="Huang X.-M."/>
        </authorList>
    </citation>
    <scope>NUCLEOTIDE SEQUENCE [LARGE SCALE GENOMIC DNA]</scope>
    <source>
        <strain evidence="16">DM20194951</strain>
    </source>
</reference>
<keyword evidence="3 15" id="KW-0808">Transferase</keyword>
<dbReference type="InterPro" id="IPR008921">
    <property type="entry name" value="DNA_pol3_clamp-load_cplx_C"/>
</dbReference>
<keyword evidence="9" id="KW-0067">ATP-binding</keyword>
<dbReference type="Proteomes" id="UP001315967">
    <property type="component" value="Chromosome"/>
</dbReference>
<feature type="region of interest" description="Disordered" evidence="13">
    <location>
        <begin position="563"/>
        <end position="590"/>
    </location>
</feature>
<feature type="region of interest" description="Disordered" evidence="13">
    <location>
        <begin position="398"/>
        <end position="417"/>
    </location>
</feature>
<comment type="catalytic activity">
    <reaction evidence="11">
        <text>DNA(n) + a 2'-deoxyribonucleoside 5'-triphosphate = DNA(n+1) + diphosphate</text>
        <dbReference type="Rhea" id="RHEA:22508"/>
        <dbReference type="Rhea" id="RHEA-COMP:17339"/>
        <dbReference type="Rhea" id="RHEA-COMP:17340"/>
        <dbReference type="ChEBI" id="CHEBI:33019"/>
        <dbReference type="ChEBI" id="CHEBI:61560"/>
        <dbReference type="ChEBI" id="CHEBI:173112"/>
        <dbReference type="EC" id="2.7.7.7"/>
    </reaction>
</comment>
<evidence type="ECO:0000256" key="1">
    <source>
        <dbReference type="ARBA" id="ARBA00006360"/>
    </source>
</evidence>
<dbReference type="SMART" id="SM00382">
    <property type="entry name" value="AAA"/>
    <property type="match status" value="1"/>
</dbReference>
<dbReference type="GO" id="GO:0003887">
    <property type="term" value="F:DNA-directed DNA polymerase activity"/>
    <property type="evidence" value="ECO:0007669"/>
    <property type="project" value="UniProtKB-EC"/>
</dbReference>
<evidence type="ECO:0000256" key="2">
    <source>
        <dbReference type="ARBA" id="ARBA00012417"/>
    </source>
</evidence>
<gene>
    <name evidence="15" type="primary">dnaX</name>
    <name evidence="15" type="ORF">NRE15_09515</name>
</gene>
<keyword evidence="10" id="KW-0239">DNA-directed DNA polymerase</keyword>
<evidence type="ECO:0000256" key="9">
    <source>
        <dbReference type="ARBA" id="ARBA00022840"/>
    </source>
</evidence>
<dbReference type="Gene3D" id="1.10.8.60">
    <property type="match status" value="1"/>
</dbReference>
<evidence type="ECO:0000259" key="14">
    <source>
        <dbReference type="SMART" id="SM00382"/>
    </source>
</evidence>
<dbReference type="SUPFAM" id="SSF52540">
    <property type="entry name" value="P-loop containing nucleoside triphosphate hydrolases"/>
    <property type="match status" value="1"/>
</dbReference>
<keyword evidence="6" id="KW-0479">Metal-binding</keyword>
<organism evidence="15 16">
    <name type="scientific">Fundicoccus culcitae</name>
    <dbReference type="NCBI Taxonomy" id="2969821"/>
    <lineage>
        <taxon>Bacteria</taxon>
        <taxon>Bacillati</taxon>
        <taxon>Bacillota</taxon>
        <taxon>Bacilli</taxon>
        <taxon>Lactobacillales</taxon>
        <taxon>Aerococcaceae</taxon>
        <taxon>Fundicoccus</taxon>
    </lineage>
</organism>
<dbReference type="SUPFAM" id="SSF48019">
    <property type="entry name" value="post-AAA+ oligomerization domain-like"/>
    <property type="match status" value="1"/>
</dbReference>
<dbReference type="EC" id="2.7.7.7" evidence="2"/>
<evidence type="ECO:0000256" key="10">
    <source>
        <dbReference type="ARBA" id="ARBA00022932"/>
    </source>
</evidence>
<dbReference type="InterPro" id="IPR003593">
    <property type="entry name" value="AAA+_ATPase"/>
</dbReference>
<evidence type="ECO:0000256" key="3">
    <source>
        <dbReference type="ARBA" id="ARBA00022679"/>
    </source>
</evidence>
<dbReference type="NCBIfam" id="TIGR02397">
    <property type="entry name" value="dnaX_nterm"/>
    <property type="match status" value="1"/>
</dbReference>
<dbReference type="Pfam" id="PF22608">
    <property type="entry name" value="DNAX_ATPase_lid"/>
    <property type="match status" value="1"/>
</dbReference>
<dbReference type="InterPro" id="IPR050238">
    <property type="entry name" value="DNA_Rep/Repair_Clamp_Loader"/>
</dbReference>
<evidence type="ECO:0000313" key="16">
    <source>
        <dbReference type="Proteomes" id="UP001315967"/>
    </source>
</evidence>
<dbReference type="InterPro" id="IPR027417">
    <property type="entry name" value="P-loop_NTPase"/>
</dbReference>
<dbReference type="PANTHER" id="PTHR11669:SF0">
    <property type="entry name" value="PROTEIN STICHEL-LIKE 2"/>
    <property type="match status" value="1"/>
</dbReference>
<dbReference type="PRINTS" id="PR00300">
    <property type="entry name" value="CLPPROTEASEA"/>
</dbReference>
<dbReference type="Pfam" id="PF13177">
    <property type="entry name" value="DNA_pol3_delta2"/>
    <property type="match status" value="1"/>
</dbReference>
<dbReference type="InterPro" id="IPR022754">
    <property type="entry name" value="DNA_pol_III_gamma-3"/>
</dbReference>